<dbReference type="GO" id="GO:0015423">
    <property type="term" value="F:ABC-type maltose transporter activity"/>
    <property type="evidence" value="ECO:0007669"/>
    <property type="project" value="TreeGrafter"/>
</dbReference>
<evidence type="ECO:0000256" key="1">
    <source>
        <dbReference type="ARBA" id="ARBA00004651"/>
    </source>
</evidence>
<feature type="transmembrane region" description="Helical" evidence="5">
    <location>
        <begin position="155"/>
        <end position="175"/>
    </location>
</feature>
<dbReference type="GO" id="GO:1990060">
    <property type="term" value="C:maltose transport complex"/>
    <property type="evidence" value="ECO:0007669"/>
    <property type="project" value="TreeGrafter"/>
</dbReference>
<keyword evidence="5" id="KW-0762">Sugar transport</keyword>
<evidence type="ECO:0000256" key="4">
    <source>
        <dbReference type="ARBA" id="ARBA00022475"/>
    </source>
</evidence>
<evidence type="ECO:0000313" key="7">
    <source>
        <dbReference type="EMBL" id="TGD49537.1"/>
    </source>
</evidence>
<comment type="caution">
    <text evidence="5">Lacks conserved residue(s) required for the propagation of feature annotation.</text>
</comment>
<comment type="caution">
    <text evidence="7">The sequence shown here is derived from an EMBL/GenBank/DDBJ whole genome shotgun (WGS) entry which is preliminary data.</text>
</comment>
<feature type="domain" description="Maltose transport system permease protein MalF P2" evidence="6">
    <location>
        <begin position="14"/>
        <end position="137"/>
    </location>
</feature>
<feature type="non-terminal residue" evidence="7">
    <location>
        <position position="1"/>
    </location>
</feature>
<sequence length="180" mass="20178">RAGSRARRCEYEPDGETGKHYLSDAFSFGGEQKLQLKETDALPGGERANLRIITQNRLALNQITAVLPDESKVIMSSLRQFSGTRPLYTLADDGLLTNNQSGVKYRPNNDSGYYQSINADGSWGDEKLSPGYTVTIGAKNFNNVLTDIFIQKTFLAIKLFTVDLYDLTIVLYIYVRKFFA</sequence>
<dbReference type="SUPFAM" id="SSF160964">
    <property type="entry name" value="MalF N-terminal region-like"/>
    <property type="match status" value="1"/>
</dbReference>
<proteinExistence type="inferred from homology"/>
<dbReference type="Pfam" id="PF14785">
    <property type="entry name" value="MalF_P2"/>
    <property type="match status" value="1"/>
</dbReference>
<name>A0A659SFI9_SALET</name>
<dbReference type="Gene3D" id="3.10.650.10">
    <property type="entry name" value="MalF N-terminal region-like"/>
    <property type="match status" value="1"/>
</dbReference>
<organism evidence="7 8">
    <name type="scientific">Salmonella enterica subsp. enterica serovar Poona</name>
    <dbReference type="NCBI Taxonomy" id="436295"/>
    <lineage>
        <taxon>Bacteria</taxon>
        <taxon>Pseudomonadati</taxon>
        <taxon>Pseudomonadota</taxon>
        <taxon>Gammaproteobacteria</taxon>
        <taxon>Enterobacterales</taxon>
        <taxon>Enterobacteriaceae</taxon>
        <taxon>Salmonella</taxon>
    </lineage>
</organism>
<comment type="similarity">
    <text evidence="2 5">Belongs to the binding-protein-dependent transport system permease family. MalFG subfamily.</text>
</comment>
<keyword evidence="3" id="KW-0813">Transport</keyword>
<dbReference type="GO" id="GO:0042956">
    <property type="term" value="P:maltodextrin transmembrane transport"/>
    <property type="evidence" value="ECO:0007669"/>
    <property type="project" value="TreeGrafter"/>
</dbReference>
<feature type="non-terminal residue" evidence="7">
    <location>
        <position position="180"/>
    </location>
</feature>
<dbReference type="PANTHER" id="PTHR47314">
    <property type="entry name" value="MALTOSE/MALTODEXTRIN TRANSPORT SYSTEM PERMEASE PROTEIN MALF"/>
    <property type="match status" value="1"/>
</dbReference>
<evidence type="ECO:0000313" key="8">
    <source>
        <dbReference type="Proteomes" id="UP000297989"/>
    </source>
</evidence>
<reference evidence="7 8" key="1">
    <citation type="submission" date="2018-03" db="EMBL/GenBank/DDBJ databases">
        <title>Non-Typhoidal Salmonella genome sequencing and assembly.</title>
        <authorList>
            <person name="Matchawe C."/>
        </authorList>
    </citation>
    <scope>NUCLEOTIDE SEQUENCE [LARGE SCALE GENOMIC DNA]</scope>
    <source>
        <strain evidence="7 8">8EV</strain>
    </source>
</reference>
<dbReference type="Proteomes" id="UP000297989">
    <property type="component" value="Unassembled WGS sequence"/>
</dbReference>
<keyword evidence="5" id="KW-0472">Membrane</keyword>
<evidence type="ECO:0000259" key="6">
    <source>
        <dbReference type="Pfam" id="PF14785"/>
    </source>
</evidence>
<accession>A0A659SFI9</accession>
<evidence type="ECO:0000256" key="5">
    <source>
        <dbReference type="RuleBase" id="RU367050"/>
    </source>
</evidence>
<dbReference type="AlphaFoldDB" id="A0A659SFI9"/>
<evidence type="ECO:0000256" key="3">
    <source>
        <dbReference type="ARBA" id="ARBA00022448"/>
    </source>
</evidence>
<keyword evidence="4" id="KW-1003">Cell membrane</keyword>
<comment type="subunit">
    <text evidence="5">The complex is composed of two ATP-binding proteins (MalK), two transmembrane proteins (MalG and MalF) and a solute-binding protein (MalE).</text>
</comment>
<dbReference type="EMBL" id="PYKK01000387">
    <property type="protein sequence ID" value="TGD49537.1"/>
    <property type="molecule type" value="Genomic_DNA"/>
</dbReference>
<keyword evidence="5" id="KW-1133">Transmembrane helix</keyword>
<comment type="function">
    <text evidence="5">Part of the ABC transporter complex MalEFGK involved in maltose/maltodextrin import. Probably responsible for the translocation of the substrate across the membrane.</text>
</comment>
<protein>
    <recommendedName>
        <fullName evidence="5">Maltose/maltodextrin transport system permease protein</fullName>
    </recommendedName>
</protein>
<keyword evidence="5" id="KW-0812">Transmembrane</keyword>
<keyword evidence="5" id="KW-0997">Cell inner membrane</keyword>
<comment type="subcellular location">
    <subcellularLocation>
        <location evidence="5">Cell inner membrane</location>
        <topology evidence="5">Multi-pass membrane protein</topology>
    </subcellularLocation>
    <subcellularLocation>
        <location evidence="1">Cell membrane</location>
        <topology evidence="1">Multi-pass membrane protein</topology>
    </subcellularLocation>
</comment>
<dbReference type="PANTHER" id="PTHR47314:SF1">
    <property type="entry name" value="MALTOSE_MALTODEXTRIN TRANSPORT SYSTEM PERMEASE PROTEIN MALF"/>
    <property type="match status" value="1"/>
</dbReference>
<gene>
    <name evidence="7" type="ORF">C9F10_05000</name>
</gene>
<dbReference type="InterPro" id="IPR029345">
    <property type="entry name" value="MalF_P2"/>
</dbReference>
<evidence type="ECO:0000256" key="2">
    <source>
        <dbReference type="ARBA" id="ARBA00009047"/>
    </source>
</evidence>